<dbReference type="Proteomes" id="UP001140949">
    <property type="component" value="Unassembled WGS sequence"/>
</dbReference>
<evidence type="ECO:0000313" key="1">
    <source>
        <dbReference type="EMBL" id="KAJ6850767.1"/>
    </source>
</evidence>
<keyword evidence="2" id="KW-1185">Reference proteome</keyword>
<reference evidence="1" key="2">
    <citation type="submission" date="2023-04" db="EMBL/GenBank/DDBJ databases">
        <authorList>
            <person name="Bruccoleri R.E."/>
            <person name="Oakeley E.J."/>
            <person name="Faust A.-M."/>
            <person name="Dessus-Babus S."/>
            <person name="Altorfer M."/>
            <person name="Burckhardt D."/>
            <person name="Oertli M."/>
            <person name="Naumann U."/>
            <person name="Petersen F."/>
            <person name="Wong J."/>
        </authorList>
    </citation>
    <scope>NUCLEOTIDE SEQUENCE</scope>
    <source>
        <strain evidence="1">GSM-AAB239-AS_SAM_17_03QT</strain>
        <tissue evidence="1">Leaf</tissue>
    </source>
</reference>
<dbReference type="EMBL" id="JANAVB010002600">
    <property type="protein sequence ID" value="KAJ6850767.1"/>
    <property type="molecule type" value="Genomic_DNA"/>
</dbReference>
<dbReference type="AlphaFoldDB" id="A0AAX6ID31"/>
<evidence type="ECO:0000313" key="2">
    <source>
        <dbReference type="Proteomes" id="UP001140949"/>
    </source>
</evidence>
<name>A0AAX6ID31_IRIPA</name>
<protein>
    <submittedName>
        <fullName evidence="1">Uncharacterized protein</fullName>
    </submittedName>
</protein>
<gene>
    <name evidence="1" type="ORF">M6B38_114745</name>
</gene>
<reference evidence="1" key="1">
    <citation type="journal article" date="2023" name="GigaByte">
        <title>Genome assembly of the bearded iris, Iris pallida Lam.</title>
        <authorList>
            <person name="Bruccoleri R.E."/>
            <person name="Oakeley E.J."/>
            <person name="Faust A.M.E."/>
            <person name="Altorfer M."/>
            <person name="Dessus-Babus S."/>
            <person name="Burckhardt D."/>
            <person name="Oertli M."/>
            <person name="Naumann U."/>
            <person name="Petersen F."/>
            <person name="Wong J."/>
        </authorList>
    </citation>
    <scope>NUCLEOTIDE SEQUENCE</scope>
    <source>
        <strain evidence="1">GSM-AAB239-AS_SAM_17_03QT</strain>
    </source>
</reference>
<proteinExistence type="predicted"/>
<sequence>MACFGVHNGCFASYLPLTVTFGGSSSISKKKELAFFIFQMIGRPPSSFG</sequence>
<comment type="caution">
    <text evidence="1">The sequence shown here is derived from an EMBL/GenBank/DDBJ whole genome shotgun (WGS) entry which is preliminary data.</text>
</comment>
<accession>A0AAX6ID31</accession>
<organism evidence="1 2">
    <name type="scientific">Iris pallida</name>
    <name type="common">Sweet iris</name>
    <dbReference type="NCBI Taxonomy" id="29817"/>
    <lineage>
        <taxon>Eukaryota</taxon>
        <taxon>Viridiplantae</taxon>
        <taxon>Streptophyta</taxon>
        <taxon>Embryophyta</taxon>
        <taxon>Tracheophyta</taxon>
        <taxon>Spermatophyta</taxon>
        <taxon>Magnoliopsida</taxon>
        <taxon>Liliopsida</taxon>
        <taxon>Asparagales</taxon>
        <taxon>Iridaceae</taxon>
        <taxon>Iridoideae</taxon>
        <taxon>Irideae</taxon>
        <taxon>Iris</taxon>
    </lineage>
</organism>